<dbReference type="GO" id="GO:0003968">
    <property type="term" value="F:RNA-directed RNA polymerase activity"/>
    <property type="evidence" value="ECO:0007669"/>
    <property type="project" value="UniProtKB-KW"/>
</dbReference>
<comment type="catalytic activity">
    <reaction evidence="1">
        <text>RNA(n) + a ribonucleoside 5'-triphosphate = RNA(n+1) + diphosphate</text>
        <dbReference type="Rhea" id="RHEA:21248"/>
        <dbReference type="Rhea" id="RHEA-COMP:14527"/>
        <dbReference type="Rhea" id="RHEA-COMP:17342"/>
        <dbReference type="ChEBI" id="CHEBI:33019"/>
        <dbReference type="ChEBI" id="CHEBI:61557"/>
        <dbReference type="ChEBI" id="CHEBI:140395"/>
        <dbReference type="EC" id="2.7.7.48"/>
    </reaction>
</comment>
<comment type="similarity">
    <text evidence="1">Belongs to the RdRP family.</text>
</comment>
<dbReference type="InterPro" id="IPR007855">
    <property type="entry name" value="RDRP"/>
</dbReference>
<protein>
    <recommendedName>
        <fullName evidence="1">RNA-dependent RNA polymerase</fullName>
        <ecNumber evidence="1">2.7.7.48</ecNumber>
    </recommendedName>
</protein>
<dbReference type="InterPro" id="IPR057596">
    <property type="entry name" value="RDRP_core"/>
</dbReference>
<dbReference type="PANTHER" id="PTHR23079:SF55">
    <property type="entry name" value="RNA-DIRECTED RNA POLYMERASE"/>
    <property type="match status" value="1"/>
</dbReference>
<dbReference type="AlphaFoldDB" id="A0AA88GIV4"/>
<dbReference type="GO" id="GO:0030422">
    <property type="term" value="P:siRNA processing"/>
    <property type="evidence" value="ECO:0007669"/>
    <property type="project" value="TreeGrafter"/>
</dbReference>
<gene>
    <name evidence="3" type="ORF">C9374_009227</name>
</gene>
<accession>A0AA88GIV4</accession>
<dbReference type="GO" id="GO:0003723">
    <property type="term" value="F:RNA binding"/>
    <property type="evidence" value="ECO:0007669"/>
    <property type="project" value="UniProtKB-KW"/>
</dbReference>
<name>A0AA88GIV4_NAELO</name>
<keyword evidence="1" id="KW-0696">RNA-directed RNA polymerase</keyword>
<evidence type="ECO:0000313" key="3">
    <source>
        <dbReference type="EMBL" id="KAG2377316.1"/>
    </source>
</evidence>
<keyword evidence="1" id="KW-0548">Nucleotidyltransferase</keyword>
<evidence type="ECO:0000259" key="2">
    <source>
        <dbReference type="Pfam" id="PF05183"/>
    </source>
</evidence>
<sequence length="959" mass="110273">MFTEHCFRIDIDKSSILRVVIDEFVEDTCACYNIFLELKHPPQVRRKTEMDQKWQRLVAPTSEKEDIQQISSLWMCNFAACNSLLIKRCIPQCMQQYPTYEPYLVEFNTNVHDHVSLQYTVEGVGMNGIPNNRNFDALPFGIRYLLLCFNTQICGLLNCQQRVDYICHSISELIQICSNNIVMVEEVLRGILASEIIYPDDFMDKFHAWRDEHKPKETTGNSKNGYQIRKLVITPTRILFFDKSHEGGNYLLRHNPAYVESFSRVSFCDEDRHSLFPQQFANLAHRVTYFVDSYGIPLFNGRYEMLAYSSSQLRAFSYWSIYVDNETDKKGLPKTIIDKLGNFSDEECVAKRAARIGLCLTQTYEGEEVLFDKTTDIISSANSNLSDGIGRVSETYAKELARKHNIQLHGQSYIPSAFQFRLAGYKGVVVVDPNLHKQTSKELLLSKSQCKFSNSDNKSFGLVSYSRRRPADLNRQIIAVLDSNGLPEQNILHLVQENLDEIQNYAKQYHGLRKTLSKEQHAIAQNIKLSLQNEHASVILQHDPLITLAQRLGFEKSLSHLKSHIPLKRSALLMGVLDFEGVLEEDEVFIQLSPHHECEQPLYANHANCYEKGGVVEGQVIVTRSPALHPGDVRKLKAVNDGTGKLSHLKDVIVFSSKSLISQPSKMGGGDLDGDEFFVSWEPLLMDFQECEPLLDHNRLNAQLESAQMCDENYQNYLAPRQFFCEYIHNEHIGAIANAHLKLYDWSKHNGSHEGVRDKQCLQLAEIHSHQVDYAKSGKKIKYNFPNCNTPHYMTKDRHSDNTYHSKSVLGQLFDMVENFRSNNFLYLSHSSTTNSNTFNVLDLEMLKLFPNSLTFKDKLYSEIDNLYEDYVRGLKSLMKRYHIEAEHQLLFSLVNLKEKQVQCGKSWYKLSKEIPEEVRTFTNTSRQSCVDLIQQLVSNHTQISSGEKICLERPFIGW</sequence>
<organism evidence="3 4">
    <name type="scientific">Naegleria lovaniensis</name>
    <name type="common">Amoeba</name>
    <dbReference type="NCBI Taxonomy" id="51637"/>
    <lineage>
        <taxon>Eukaryota</taxon>
        <taxon>Discoba</taxon>
        <taxon>Heterolobosea</taxon>
        <taxon>Tetramitia</taxon>
        <taxon>Eutetramitia</taxon>
        <taxon>Vahlkampfiidae</taxon>
        <taxon>Naegleria</taxon>
    </lineage>
</organism>
<keyword evidence="4" id="KW-1185">Reference proteome</keyword>
<dbReference type="EMBL" id="PYSW02000038">
    <property type="protein sequence ID" value="KAG2377316.1"/>
    <property type="molecule type" value="Genomic_DNA"/>
</dbReference>
<evidence type="ECO:0000313" key="4">
    <source>
        <dbReference type="Proteomes" id="UP000816034"/>
    </source>
</evidence>
<keyword evidence="1" id="KW-0808">Transferase</keyword>
<dbReference type="Pfam" id="PF05183">
    <property type="entry name" value="RdRP"/>
    <property type="match status" value="1"/>
</dbReference>
<keyword evidence="1" id="KW-0694">RNA-binding</keyword>
<dbReference type="RefSeq" id="XP_044544578.1">
    <property type="nucleotide sequence ID" value="XM_044699391.1"/>
</dbReference>
<reference evidence="3 4" key="1">
    <citation type="journal article" date="2018" name="BMC Genomics">
        <title>The genome of Naegleria lovaniensis, the basis for a comparative approach to unravel pathogenicity factors of the human pathogenic amoeba N. fowleri.</title>
        <authorList>
            <person name="Liechti N."/>
            <person name="Schurch N."/>
            <person name="Bruggmann R."/>
            <person name="Wittwer M."/>
        </authorList>
    </citation>
    <scope>NUCLEOTIDE SEQUENCE [LARGE SCALE GENOMIC DNA]</scope>
    <source>
        <strain evidence="3 4">ATCC 30569</strain>
    </source>
</reference>
<dbReference type="GeneID" id="68101681"/>
<dbReference type="EC" id="2.7.7.48" evidence="1"/>
<evidence type="ECO:0000256" key="1">
    <source>
        <dbReference type="RuleBase" id="RU363098"/>
    </source>
</evidence>
<feature type="domain" description="RDRP core" evidence="2">
    <location>
        <begin position="233"/>
        <end position="817"/>
    </location>
</feature>
<dbReference type="GO" id="GO:0031380">
    <property type="term" value="C:nuclear RNA-directed RNA polymerase complex"/>
    <property type="evidence" value="ECO:0007669"/>
    <property type="project" value="TreeGrafter"/>
</dbReference>
<dbReference type="Proteomes" id="UP000816034">
    <property type="component" value="Unassembled WGS sequence"/>
</dbReference>
<comment type="caution">
    <text evidence="3">The sequence shown here is derived from an EMBL/GenBank/DDBJ whole genome shotgun (WGS) entry which is preliminary data.</text>
</comment>
<dbReference type="PANTHER" id="PTHR23079">
    <property type="entry name" value="RNA-DEPENDENT RNA POLYMERASE"/>
    <property type="match status" value="1"/>
</dbReference>
<proteinExistence type="inferred from homology"/>